<dbReference type="Gene3D" id="2.30.30.60">
    <property type="match status" value="1"/>
</dbReference>
<feature type="domain" description="BON" evidence="10">
    <location>
        <begin position="56"/>
        <end position="122"/>
    </location>
</feature>
<dbReference type="InterPro" id="IPR011014">
    <property type="entry name" value="MscS_channel_TM-2"/>
</dbReference>
<dbReference type="Gene3D" id="3.30.1340.30">
    <property type="match status" value="1"/>
</dbReference>
<evidence type="ECO:0000256" key="6">
    <source>
        <dbReference type="ARBA" id="ARBA00023136"/>
    </source>
</evidence>
<dbReference type="InterPro" id="IPR007055">
    <property type="entry name" value="BON_dom"/>
</dbReference>
<feature type="transmembrane region" description="Helical" evidence="7">
    <location>
        <begin position="183"/>
        <end position="204"/>
    </location>
</feature>
<dbReference type="Gene3D" id="3.30.70.100">
    <property type="match status" value="1"/>
</dbReference>
<keyword evidence="6 7" id="KW-0472">Membrane</keyword>
<dbReference type="EMBL" id="UGOD01000001">
    <property type="protein sequence ID" value="STX52644.1"/>
    <property type="molecule type" value="Genomic_DNA"/>
</dbReference>
<evidence type="ECO:0000256" key="2">
    <source>
        <dbReference type="ARBA" id="ARBA00008017"/>
    </source>
</evidence>
<evidence type="ECO:0000256" key="4">
    <source>
        <dbReference type="ARBA" id="ARBA00022692"/>
    </source>
</evidence>
<evidence type="ECO:0000256" key="3">
    <source>
        <dbReference type="ARBA" id="ARBA00022475"/>
    </source>
</evidence>
<evidence type="ECO:0000256" key="5">
    <source>
        <dbReference type="ARBA" id="ARBA00022989"/>
    </source>
</evidence>
<dbReference type="Pfam" id="PF21082">
    <property type="entry name" value="MS_channel_3rd"/>
    <property type="match status" value="1"/>
</dbReference>
<dbReference type="PANTHER" id="PTHR30221:SF1">
    <property type="entry name" value="SMALL-CONDUCTANCE MECHANOSENSITIVE CHANNEL"/>
    <property type="match status" value="1"/>
</dbReference>
<dbReference type="Pfam" id="PF05552">
    <property type="entry name" value="MS_channel_1st_1"/>
    <property type="match status" value="1"/>
</dbReference>
<gene>
    <name evidence="11" type="primary">mscS_2</name>
    <name evidence="11" type="ORF">NCTC13316_02765</name>
</gene>
<keyword evidence="12" id="KW-1185">Reference proteome</keyword>
<feature type="compositionally biased region" description="Basic and acidic residues" evidence="8">
    <location>
        <begin position="470"/>
        <end position="481"/>
    </location>
</feature>
<protein>
    <recommendedName>
        <fullName evidence="7">Small-conductance mechanosensitive channel</fullName>
    </recommendedName>
</protein>
<evidence type="ECO:0000313" key="12">
    <source>
        <dbReference type="Proteomes" id="UP000254794"/>
    </source>
</evidence>
<dbReference type="InterPro" id="IPR023408">
    <property type="entry name" value="MscS_beta-dom_sf"/>
</dbReference>
<feature type="transmembrane region" description="Helical" evidence="7">
    <location>
        <begin position="210"/>
        <end position="232"/>
    </location>
</feature>
<keyword evidence="3" id="KW-1003">Cell membrane</keyword>
<dbReference type="AlphaFoldDB" id="A0A378JN18"/>
<evidence type="ECO:0000313" key="11">
    <source>
        <dbReference type="EMBL" id="STX52644.1"/>
    </source>
</evidence>
<dbReference type="PANTHER" id="PTHR30221">
    <property type="entry name" value="SMALL-CONDUCTANCE MECHANOSENSITIVE CHANNEL"/>
    <property type="match status" value="1"/>
</dbReference>
<evidence type="ECO:0000259" key="10">
    <source>
        <dbReference type="PROSITE" id="PS50914"/>
    </source>
</evidence>
<proteinExistence type="inferred from homology"/>
<dbReference type="Gene3D" id="1.10.287.1260">
    <property type="match status" value="1"/>
</dbReference>
<sequence>MNKQKFIYHSAPLFFLFLLFTASSFGQENSLPNSAQDIVAKPAEEITKVDVKPLARDNEIKTRLEAILKATTWYIQPKVSVNDGVVFLEGGATTADHRKWAENLARKTQDVVAVVNQMEIVDPSIGDIQKQISAGLQEQWRQFLRALPFFVFALLIMAIAWAVAHFIAKLIRKSLHFRGIHPLLADVAARAVAFLGLIIGLYLILQLFGLTTIALTLIGGTGVIGIVLGIAFKNITENLLASILLSIQKPFNNNDLIEVAGITGYVQGLTIRATLLVTEDGHQVQIPNSTVYQSNITNFTKNPKRRESFLIAISCHETISLAQEVALLTLDKHSAVLKEPEPLVLVDSFVAGIINIRIYFWLNSQKYNWEKVKSSAIRLIKRAFQEANISMPGPGVNLNIAKGSSIKVQAIKDSVVSHKEKGPKIKEEETIATHAEGELRSEAAEMQKQVRQHKAVDKEQNLLSNNGSNGKKEKAALQEER</sequence>
<feature type="signal peptide" evidence="9">
    <location>
        <begin position="1"/>
        <end position="26"/>
    </location>
</feature>
<evidence type="ECO:0000256" key="9">
    <source>
        <dbReference type="SAM" id="SignalP"/>
    </source>
</evidence>
<evidence type="ECO:0000256" key="8">
    <source>
        <dbReference type="SAM" id="MobiDB-lite"/>
    </source>
</evidence>
<keyword evidence="4 7" id="KW-0812">Transmembrane</keyword>
<dbReference type="Pfam" id="PF04972">
    <property type="entry name" value="BON"/>
    <property type="match status" value="1"/>
</dbReference>
<feature type="chain" id="PRO_5017060774" description="Small-conductance mechanosensitive channel" evidence="9">
    <location>
        <begin position="27"/>
        <end position="481"/>
    </location>
</feature>
<accession>A0A378JN18</accession>
<comment type="subunit">
    <text evidence="7">Homoheptamer.</text>
</comment>
<dbReference type="InterPro" id="IPR045275">
    <property type="entry name" value="MscS_archaea/bacteria_type"/>
</dbReference>
<dbReference type="Proteomes" id="UP000254794">
    <property type="component" value="Unassembled WGS sequence"/>
</dbReference>
<keyword evidence="7" id="KW-0813">Transport</keyword>
<reference evidence="11 12" key="1">
    <citation type="submission" date="2018-06" db="EMBL/GenBank/DDBJ databases">
        <authorList>
            <consortium name="Pathogen Informatics"/>
            <person name="Doyle S."/>
        </authorList>
    </citation>
    <scope>NUCLEOTIDE SEQUENCE [LARGE SCALE GENOMIC DNA]</scope>
    <source>
        <strain evidence="11 12">NCTC13316</strain>
    </source>
</reference>
<name>A0A378JN18_9GAMM</name>
<dbReference type="InterPro" id="IPR006685">
    <property type="entry name" value="MscS_channel_2nd"/>
</dbReference>
<dbReference type="SUPFAM" id="SSF50182">
    <property type="entry name" value="Sm-like ribonucleoproteins"/>
    <property type="match status" value="1"/>
</dbReference>
<keyword evidence="7" id="KW-0406">Ion transport</keyword>
<dbReference type="InterPro" id="IPR011066">
    <property type="entry name" value="MscS_channel_C_sf"/>
</dbReference>
<dbReference type="InterPro" id="IPR008910">
    <property type="entry name" value="MSC_TM_helix"/>
</dbReference>
<keyword evidence="9" id="KW-0732">Signal</keyword>
<dbReference type="PROSITE" id="PS50914">
    <property type="entry name" value="BON"/>
    <property type="match status" value="1"/>
</dbReference>
<comment type="caution">
    <text evidence="7">Lacks conserved residue(s) required for the propagation of feature annotation.</text>
</comment>
<keyword evidence="7" id="KW-0997">Cell inner membrane</keyword>
<dbReference type="InterPro" id="IPR010920">
    <property type="entry name" value="LSM_dom_sf"/>
</dbReference>
<comment type="similarity">
    <text evidence="2 7">Belongs to the MscS (TC 1.A.23) family.</text>
</comment>
<organism evidence="11 12">
    <name type="scientific">Legionella busanensis</name>
    <dbReference type="NCBI Taxonomy" id="190655"/>
    <lineage>
        <taxon>Bacteria</taxon>
        <taxon>Pseudomonadati</taxon>
        <taxon>Pseudomonadota</taxon>
        <taxon>Gammaproteobacteria</taxon>
        <taxon>Legionellales</taxon>
        <taxon>Legionellaceae</taxon>
        <taxon>Legionella</taxon>
    </lineage>
</organism>
<feature type="region of interest" description="Disordered" evidence="8">
    <location>
        <begin position="434"/>
        <end position="481"/>
    </location>
</feature>
<dbReference type="SUPFAM" id="SSF82689">
    <property type="entry name" value="Mechanosensitive channel protein MscS (YggB), C-terminal domain"/>
    <property type="match status" value="1"/>
</dbReference>
<feature type="transmembrane region" description="Helical" evidence="7">
    <location>
        <begin position="149"/>
        <end position="171"/>
    </location>
</feature>
<dbReference type="RefSeq" id="WP_115332179.1">
    <property type="nucleotide sequence ID" value="NZ_CAAAHP010000003.1"/>
</dbReference>
<keyword evidence="5 7" id="KW-1133">Transmembrane helix</keyword>
<dbReference type="SUPFAM" id="SSF82861">
    <property type="entry name" value="Mechanosensitive channel protein MscS (YggB), transmembrane region"/>
    <property type="match status" value="1"/>
</dbReference>
<dbReference type="InterPro" id="IPR049278">
    <property type="entry name" value="MS_channel_C"/>
</dbReference>
<dbReference type="OrthoDB" id="9793781at2"/>
<dbReference type="GO" id="GO:0008381">
    <property type="term" value="F:mechanosensitive monoatomic ion channel activity"/>
    <property type="evidence" value="ECO:0007669"/>
    <property type="project" value="InterPro"/>
</dbReference>
<feature type="compositionally biased region" description="Basic and acidic residues" evidence="8">
    <location>
        <begin position="434"/>
        <end position="445"/>
    </location>
</feature>
<dbReference type="Pfam" id="PF00924">
    <property type="entry name" value="MS_channel_2nd"/>
    <property type="match status" value="1"/>
</dbReference>
<evidence type="ECO:0000256" key="1">
    <source>
        <dbReference type="ARBA" id="ARBA00004651"/>
    </source>
</evidence>
<evidence type="ECO:0000256" key="7">
    <source>
        <dbReference type="RuleBase" id="RU369025"/>
    </source>
</evidence>
<comment type="subcellular location">
    <subcellularLocation>
        <location evidence="7">Cell inner membrane</location>
        <topology evidence="7">Multi-pass membrane protein</topology>
    </subcellularLocation>
    <subcellularLocation>
        <location evidence="1">Cell membrane</location>
        <topology evidence="1">Multi-pass membrane protein</topology>
    </subcellularLocation>
</comment>
<comment type="function">
    <text evidence="7">Mechanosensitive channel that participates in the regulation of osmotic pressure changes within the cell, opening in response to stretch forces in the membrane lipid bilayer, without the need for other proteins. Contributes to normal resistance to hypoosmotic shock. Forms an ion channel of 1.0 nanosiemens conductance with a slight preference for anions.</text>
</comment>
<dbReference type="GO" id="GO:0005886">
    <property type="term" value="C:plasma membrane"/>
    <property type="evidence" value="ECO:0007669"/>
    <property type="project" value="UniProtKB-SubCell"/>
</dbReference>
<keyword evidence="7" id="KW-0407">Ion channel</keyword>